<evidence type="ECO:0000313" key="4">
    <source>
        <dbReference type="Proteomes" id="UP001589748"/>
    </source>
</evidence>
<evidence type="ECO:0000256" key="1">
    <source>
        <dbReference type="SAM" id="MobiDB-lite"/>
    </source>
</evidence>
<name>A0ABV5LQT4_9ACTN</name>
<keyword evidence="4" id="KW-1185">Reference proteome</keyword>
<comment type="caution">
    <text evidence="3">The sequence shown here is derived from an EMBL/GenBank/DDBJ whole genome shotgun (WGS) entry which is preliminary data.</text>
</comment>
<reference evidence="3 4" key="1">
    <citation type="submission" date="2024-09" db="EMBL/GenBank/DDBJ databases">
        <authorList>
            <person name="Sun Q."/>
            <person name="Mori K."/>
        </authorList>
    </citation>
    <scope>NUCLEOTIDE SEQUENCE [LARGE SCALE GENOMIC DNA]</scope>
    <source>
        <strain evidence="3 4">TISTR 1856</strain>
    </source>
</reference>
<proteinExistence type="predicted"/>
<dbReference type="EMBL" id="JBHMDM010000003">
    <property type="protein sequence ID" value="MFB9376459.1"/>
    <property type="molecule type" value="Genomic_DNA"/>
</dbReference>
<feature type="transmembrane region" description="Helical" evidence="2">
    <location>
        <begin position="106"/>
        <end position="126"/>
    </location>
</feature>
<keyword evidence="2" id="KW-0812">Transmembrane</keyword>
<evidence type="ECO:0000256" key="2">
    <source>
        <dbReference type="SAM" id="Phobius"/>
    </source>
</evidence>
<feature type="region of interest" description="Disordered" evidence="1">
    <location>
        <begin position="135"/>
        <end position="157"/>
    </location>
</feature>
<gene>
    <name evidence="3" type="ORF">ACFFVI_05715</name>
</gene>
<accession>A0ABV5LQT4</accession>
<dbReference type="PANTHER" id="PTHR34980:SF2">
    <property type="entry name" value="INNER MEMBRANE PROTEIN YHAH-RELATED"/>
    <property type="match status" value="1"/>
</dbReference>
<dbReference type="Pfam" id="PF05656">
    <property type="entry name" value="DUF805"/>
    <property type="match status" value="1"/>
</dbReference>
<dbReference type="Proteomes" id="UP001589748">
    <property type="component" value="Unassembled WGS sequence"/>
</dbReference>
<feature type="transmembrane region" description="Helical" evidence="2">
    <location>
        <begin position="26"/>
        <end position="50"/>
    </location>
</feature>
<evidence type="ECO:0000313" key="3">
    <source>
        <dbReference type="EMBL" id="MFB9376459.1"/>
    </source>
</evidence>
<keyword evidence="2" id="KW-1133">Transmembrane helix</keyword>
<dbReference type="RefSeq" id="WP_380138309.1">
    <property type="nucleotide sequence ID" value="NZ_JBHLUI010000009.1"/>
</dbReference>
<keyword evidence="2" id="KW-0472">Membrane</keyword>
<dbReference type="InterPro" id="IPR008523">
    <property type="entry name" value="DUF805"/>
</dbReference>
<protein>
    <submittedName>
        <fullName evidence="3">DUF805 domain-containing protein</fullName>
    </submittedName>
</protein>
<dbReference type="PANTHER" id="PTHR34980">
    <property type="entry name" value="INNER MEMBRANE PROTEIN-RELATED-RELATED"/>
    <property type="match status" value="1"/>
</dbReference>
<feature type="transmembrane region" description="Helical" evidence="2">
    <location>
        <begin position="70"/>
        <end position="94"/>
    </location>
</feature>
<organism evidence="3 4">
    <name type="scientific">Kineococcus gynurae</name>
    <dbReference type="NCBI Taxonomy" id="452979"/>
    <lineage>
        <taxon>Bacteria</taxon>
        <taxon>Bacillati</taxon>
        <taxon>Actinomycetota</taxon>
        <taxon>Actinomycetes</taxon>
        <taxon>Kineosporiales</taxon>
        <taxon>Kineosporiaceae</taxon>
        <taxon>Kineococcus</taxon>
    </lineage>
</organism>
<sequence>MGPVEAVRSCLRQYARFSGRARRSEYWWFQFAVLVFSFAFVVLLMLVLALTAGVQAATGQDSGSLGGAGVVVAGGIYLVMILVLLALALPSLAVSVRRLHDVGRSGWWVLLGAVPFGGIVLLVFHVQDTVGGPNPYGPPPKVLEPGPWTGAPNPPLR</sequence>